<feature type="transmembrane region" description="Helical" evidence="1">
    <location>
        <begin position="199"/>
        <end position="222"/>
    </location>
</feature>
<evidence type="ECO:0000259" key="2">
    <source>
        <dbReference type="SMART" id="SM00014"/>
    </source>
</evidence>
<dbReference type="SUPFAM" id="SSF48317">
    <property type="entry name" value="Acid phosphatase/Vanadium-dependent haloperoxidase"/>
    <property type="match status" value="1"/>
</dbReference>
<comment type="caution">
    <text evidence="3">The sequence shown here is derived from an EMBL/GenBank/DDBJ whole genome shotgun (WGS) entry which is preliminary data.</text>
</comment>
<dbReference type="InterPro" id="IPR036938">
    <property type="entry name" value="PAP2/HPO_sf"/>
</dbReference>
<dbReference type="AlphaFoldDB" id="A0A3A9KUB5"/>
<dbReference type="RefSeq" id="WP_110938526.1">
    <property type="nucleotide sequence ID" value="NZ_KZ614147.1"/>
</dbReference>
<evidence type="ECO:0000313" key="4">
    <source>
        <dbReference type="Proteomes" id="UP000281498"/>
    </source>
</evidence>
<gene>
    <name evidence="3" type="ORF">CR203_06780</name>
</gene>
<dbReference type="SMART" id="SM00014">
    <property type="entry name" value="acidPPc"/>
    <property type="match status" value="1"/>
</dbReference>
<keyword evidence="4" id="KW-1185">Reference proteome</keyword>
<keyword evidence="1" id="KW-0472">Membrane</keyword>
<feature type="transmembrane region" description="Helical" evidence="1">
    <location>
        <begin position="139"/>
        <end position="160"/>
    </location>
</feature>
<keyword evidence="1" id="KW-0812">Transmembrane</keyword>
<dbReference type="PANTHER" id="PTHR14969">
    <property type="entry name" value="SPHINGOSINE-1-PHOSPHATE PHOSPHOHYDROLASE"/>
    <property type="match status" value="1"/>
</dbReference>
<accession>A0A3A9KUB5</accession>
<evidence type="ECO:0000256" key="1">
    <source>
        <dbReference type="SAM" id="Phobius"/>
    </source>
</evidence>
<feature type="transmembrane region" description="Helical" evidence="1">
    <location>
        <begin position="172"/>
        <end position="193"/>
    </location>
</feature>
<dbReference type="Pfam" id="PF01569">
    <property type="entry name" value="PAP2"/>
    <property type="match status" value="1"/>
</dbReference>
<dbReference type="OrthoDB" id="9789113at2"/>
<feature type="transmembrane region" description="Helical" evidence="1">
    <location>
        <begin position="12"/>
        <end position="34"/>
    </location>
</feature>
<protein>
    <recommendedName>
        <fullName evidence="2">Phosphatidic acid phosphatase type 2/haloperoxidase domain-containing protein</fullName>
    </recommendedName>
</protein>
<organism evidence="3 4">
    <name type="scientific">Salipaludibacillus neizhouensis</name>
    <dbReference type="NCBI Taxonomy" id="885475"/>
    <lineage>
        <taxon>Bacteria</taxon>
        <taxon>Bacillati</taxon>
        <taxon>Bacillota</taxon>
        <taxon>Bacilli</taxon>
        <taxon>Bacillales</taxon>
        <taxon>Bacillaceae</taxon>
    </lineage>
</organism>
<dbReference type="PANTHER" id="PTHR14969:SF13">
    <property type="entry name" value="AT30094P"/>
    <property type="match status" value="1"/>
</dbReference>
<dbReference type="Gene3D" id="1.20.144.10">
    <property type="entry name" value="Phosphatidic acid phosphatase type 2/haloperoxidase"/>
    <property type="match status" value="2"/>
</dbReference>
<dbReference type="EMBL" id="PDOE01000002">
    <property type="protein sequence ID" value="RKL68186.1"/>
    <property type="molecule type" value="Genomic_DNA"/>
</dbReference>
<keyword evidence="1" id="KW-1133">Transmembrane helix</keyword>
<feature type="domain" description="Phosphatidic acid phosphatase type 2/haloperoxidase" evidence="2">
    <location>
        <begin position="102"/>
        <end position="214"/>
    </location>
</feature>
<feature type="transmembrane region" description="Helical" evidence="1">
    <location>
        <begin position="100"/>
        <end position="119"/>
    </location>
</feature>
<reference evidence="3 4" key="1">
    <citation type="submission" date="2017-10" db="EMBL/GenBank/DDBJ databases">
        <title>Bacillus sp. nov., a halophilic bacterium isolated from a Keqin Lake.</title>
        <authorList>
            <person name="Wang H."/>
        </authorList>
    </citation>
    <scope>NUCLEOTIDE SEQUENCE [LARGE SCALE GENOMIC DNA]</scope>
    <source>
        <strain evidence="3 4">KCTC 13187</strain>
    </source>
</reference>
<feature type="transmembrane region" description="Helical" evidence="1">
    <location>
        <begin position="63"/>
        <end position="93"/>
    </location>
</feature>
<dbReference type="Proteomes" id="UP000281498">
    <property type="component" value="Unassembled WGS sequence"/>
</dbReference>
<dbReference type="CDD" id="cd03392">
    <property type="entry name" value="PAP2_like_2"/>
    <property type="match status" value="1"/>
</dbReference>
<sequence length="230" mass="25495">MIFKGTRLSELTKMSIILILGVIIIIGSSAYFFAELAEGILEEESFFIDEFAVSVLNSFDQSFLASVMAAVTEAGSVTWISIGSAVLAVYLLFFSGFSRWVAVFFLVNIVGIGLLTQGMKVAFARERPELLEQYDGIGFSFPSGHSTGSLAFYGFIVYVIFVSNMNTALKWVINSCFFFLIVMIGLTRVYLGVHYFSDVLAGFSFGLAWLTVCIMLLEVTLWSQRKKKVS</sequence>
<dbReference type="InterPro" id="IPR000326">
    <property type="entry name" value="PAP2/HPO"/>
</dbReference>
<name>A0A3A9KUB5_9BACI</name>
<evidence type="ECO:0000313" key="3">
    <source>
        <dbReference type="EMBL" id="RKL68186.1"/>
    </source>
</evidence>
<proteinExistence type="predicted"/>